<dbReference type="GO" id="GO:0003677">
    <property type="term" value="F:DNA binding"/>
    <property type="evidence" value="ECO:0007669"/>
    <property type="project" value="UniProtKB-KW"/>
</dbReference>
<dbReference type="GO" id="GO:0003700">
    <property type="term" value="F:DNA-binding transcription factor activity"/>
    <property type="evidence" value="ECO:0007669"/>
    <property type="project" value="TreeGrafter"/>
</dbReference>
<dbReference type="EMBL" id="DRWX01000239">
    <property type="protein sequence ID" value="HHM96568.1"/>
    <property type="molecule type" value="Genomic_DNA"/>
</dbReference>
<dbReference type="PROSITE" id="PS51077">
    <property type="entry name" value="HTH_ICLR"/>
    <property type="match status" value="1"/>
</dbReference>
<gene>
    <name evidence="6" type="ORF">ENM21_05075</name>
</gene>
<dbReference type="PROSITE" id="PS51078">
    <property type="entry name" value="ICLR_ED"/>
    <property type="match status" value="1"/>
</dbReference>
<keyword evidence="3" id="KW-0804">Transcription</keyword>
<reference evidence="6" key="1">
    <citation type="journal article" date="2020" name="mSystems">
        <title>Genome- and Community-Level Interaction Insights into Carbon Utilization and Element Cycling Functions of Hydrothermarchaeota in Hydrothermal Sediment.</title>
        <authorList>
            <person name="Zhou Z."/>
            <person name="Liu Y."/>
            <person name="Xu W."/>
            <person name="Pan J."/>
            <person name="Luo Z.H."/>
            <person name="Li M."/>
        </authorList>
    </citation>
    <scope>NUCLEOTIDE SEQUENCE [LARGE SCALE GENOMIC DNA]</scope>
    <source>
        <strain evidence="6">SpSt-1065</strain>
    </source>
</reference>
<evidence type="ECO:0000259" key="4">
    <source>
        <dbReference type="PROSITE" id="PS51077"/>
    </source>
</evidence>
<sequence length="233" mass="26361">MAIERAIRLLLMVAEQEKPLHAQELAERSGLPLSTTYRYLEHFRRQGLIMQVATAQYSLGPRALQFSLSFERSLGLTSQVLERLHRLAERSEETVALVAAIGTRAVCLESVDSRYGLRYSFRRGSQLPLVRGASAKALLPLLSPETVQDVMRQERLSLQEQANLLREIASIQERGYVETEGEVDVGVWAIGAPIWRSTLRVPTAVSIIAPVVRVTERRKMQLRDLLLRAVMEW</sequence>
<evidence type="ECO:0000259" key="5">
    <source>
        <dbReference type="PROSITE" id="PS51078"/>
    </source>
</evidence>
<dbReference type="InterPro" id="IPR036388">
    <property type="entry name" value="WH-like_DNA-bd_sf"/>
</dbReference>
<protein>
    <submittedName>
        <fullName evidence="6">IclR family transcriptional regulator</fullName>
    </submittedName>
</protein>
<dbReference type="Gene3D" id="1.10.10.10">
    <property type="entry name" value="Winged helix-like DNA-binding domain superfamily/Winged helix DNA-binding domain"/>
    <property type="match status" value="1"/>
</dbReference>
<dbReference type="AlphaFoldDB" id="A0A7C5RT61"/>
<feature type="domain" description="IclR-ED" evidence="5">
    <location>
        <begin position="62"/>
        <end position="233"/>
    </location>
</feature>
<dbReference type="Gene3D" id="3.30.450.40">
    <property type="match status" value="1"/>
</dbReference>
<dbReference type="PANTHER" id="PTHR30136:SF24">
    <property type="entry name" value="HTH-TYPE TRANSCRIPTIONAL REPRESSOR ALLR"/>
    <property type="match status" value="1"/>
</dbReference>
<dbReference type="GO" id="GO:0045892">
    <property type="term" value="P:negative regulation of DNA-templated transcription"/>
    <property type="evidence" value="ECO:0007669"/>
    <property type="project" value="TreeGrafter"/>
</dbReference>
<dbReference type="InterPro" id="IPR014757">
    <property type="entry name" value="Tscrpt_reg_IclR_C"/>
</dbReference>
<evidence type="ECO:0000256" key="3">
    <source>
        <dbReference type="ARBA" id="ARBA00023163"/>
    </source>
</evidence>
<organism evidence="6">
    <name type="scientific">Thermomicrobium roseum</name>
    <dbReference type="NCBI Taxonomy" id="500"/>
    <lineage>
        <taxon>Bacteria</taxon>
        <taxon>Pseudomonadati</taxon>
        <taxon>Thermomicrobiota</taxon>
        <taxon>Thermomicrobia</taxon>
        <taxon>Thermomicrobiales</taxon>
        <taxon>Thermomicrobiaceae</taxon>
        <taxon>Thermomicrobium</taxon>
    </lineage>
</organism>
<evidence type="ECO:0000256" key="1">
    <source>
        <dbReference type="ARBA" id="ARBA00023015"/>
    </source>
</evidence>
<dbReference type="PANTHER" id="PTHR30136">
    <property type="entry name" value="HELIX-TURN-HELIX TRANSCRIPTIONAL REGULATOR, ICLR FAMILY"/>
    <property type="match status" value="1"/>
</dbReference>
<evidence type="ECO:0000256" key="2">
    <source>
        <dbReference type="ARBA" id="ARBA00023125"/>
    </source>
</evidence>
<dbReference type="Pfam" id="PF09339">
    <property type="entry name" value="HTH_IclR"/>
    <property type="match status" value="1"/>
</dbReference>
<dbReference type="SUPFAM" id="SSF55781">
    <property type="entry name" value="GAF domain-like"/>
    <property type="match status" value="1"/>
</dbReference>
<keyword evidence="2" id="KW-0238">DNA-binding</keyword>
<feature type="domain" description="HTH iclR-type" evidence="4">
    <location>
        <begin position="1"/>
        <end position="61"/>
    </location>
</feature>
<dbReference type="InterPro" id="IPR036390">
    <property type="entry name" value="WH_DNA-bd_sf"/>
</dbReference>
<proteinExistence type="predicted"/>
<dbReference type="SUPFAM" id="SSF46785">
    <property type="entry name" value="Winged helix' DNA-binding domain"/>
    <property type="match status" value="1"/>
</dbReference>
<keyword evidence="1" id="KW-0805">Transcription regulation</keyword>
<dbReference type="SMART" id="SM00346">
    <property type="entry name" value="HTH_ICLR"/>
    <property type="match status" value="1"/>
</dbReference>
<comment type="caution">
    <text evidence="6">The sequence shown here is derived from an EMBL/GenBank/DDBJ whole genome shotgun (WGS) entry which is preliminary data.</text>
</comment>
<dbReference type="InterPro" id="IPR029016">
    <property type="entry name" value="GAF-like_dom_sf"/>
</dbReference>
<dbReference type="InterPro" id="IPR050707">
    <property type="entry name" value="HTH_MetabolicPath_Reg"/>
</dbReference>
<accession>A0A7C5RT61</accession>
<name>A0A7C5RT61_THERO</name>
<evidence type="ECO:0000313" key="6">
    <source>
        <dbReference type="EMBL" id="HHM96568.1"/>
    </source>
</evidence>
<dbReference type="Pfam" id="PF01614">
    <property type="entry name" value="IclR_C"/>
    <property type="match status" value="1"/>
</dbReference>
<dbReference type="InterPro" id="IPR005471">
    <property type="entry name" value="Tscrpt_reg_IclR_N"/>
</dbReference>